<dbReference type="GO" id="GO:0016813">
    <property type="term" value="F:hydrolase activity, acting on carbon-nitrogen (but not peptide) bonds, in linear amidines"/>
    <property type="evidence" value="ECO:0007669"/>
    <property type="project" value="InterPro"/>
</dbReference>
<dbReference type="Pfam" id="PF01546">
    <property type="entry name" value="Peptidase_M20"/>
    <property type="match status" value="1"/>
</dbReference>
<dbReference type="SUPFAM" id="SSF53187">
    <property type="entry name" value="Zn-dependent exopeptidases"/>
    <property type="match status" value="1"/>
</dbReference>
<evidence type="ECO:0000313" key="4">
    <source>
        <dbReference type="EMBL" id="PSS23089.1"/>
    </source>
</evidence>
<keyword evidence="5" id="KW-1185">Reference proteome</keyword>
<dbReference type="GeneID" id="36574495"/>
<dbReference type="PANTHER" id="PTHR32494">
    <property type="entry name" value="ALLANTOATE DEIMINASE-RELATED"/>
    <property type="match status" value="1"/>
</dbReference>
<dbReference type="InterPro" id="IPR002933">
    <property type="entry name" value="Peptidase_M20"/>
</dbReference>
<keyword evidence="2" id="KW-0378">Hydrolase</keyword>
<gene>
    <name evidence="4" type="ORF">M430DRAFT_33676</name>
</gene>
<proteinExistence type="inferred from homology"/>
<evidence type="ECO:0000256" key="2">
    <source>
        <dbReference type="ARBA" id="ARBA00022801"/>
    </source>
</evidence>
<dbReference type="InterPro" id="IPR011650">
    <property type="entry name" value="Peptidase_M20_dimer"/>
</dbReference>
<dbReference type="AlphaFoldDB" id="A0A2T3B882"/>
<comment type="similarity">
    <text evidence="1">Belongs to the peptidase M20A family.</text>
</comment>
<reference evidence="4 5" key="1">
    <citation type="journal article" date="2018" name="New Phytol.">
        <title>Comparative genomics and transcriptomics depict ericoid mycorrhizal fungi as versatile saprotrophs and plant mutualists.</title>
        <authorList>
            <person name="Martino E."/>
            <person name="Morin E."/>
            <person name="Grelet G.A."/>
            <person name="Kuo A."/>
            <person name="Kohler A."/>
            <person name="Daghino S."/>
            <person name="Barry K.W."/>
            <person name="Cichocki N."/>
            <person name="Clum A."/>
            <person name="Dockter R.B."/>
            <person name="Hainaut M."/>
            <person name="Kuo R.C."/>
            <person name="LaButti K."/>
            <person name="Lindahl B.D."/>
            <person name="Lindquist E.A."/>
            <person name="Lipzen A."/>
            <person name="Khouja H.R."/>
            <person name="Magnuson J."/>
            <person name="Murat C."/>
            <person name="Ohm R.A."/>
            <person name="Singer S.W."/>
            <person name="Spatafora J.W."/>
            <person name="Wang M."/>
            <person name="Veneault-Fourrey C."/>
            <person name="Henrissat B."/>
            <person name="Grigoriev I.V."/>
            <person name="Martin F.M."/>
            <person name="Perotto S."/>
        </authorList>
    </citation>
    <scope>NUCLEOTIDE SEQUENCE [LARGE SCALE GENOMIC DNA]</scope>
    <source>
        <strain evidence="4 5">ATCC 22711</strain>
    </source>
</reference>
<dbReference type="InParanoid" id="A0A2T3B882"/>
<protein>
    <recommendedName>
        <fullName evidence="3">Peptidase M20 dimerisation domain-containing protein</fullName>
    </recommendedName>
</protein>
<organism evidence="4 5">
    <name type="scientific">Amorphotheca resinae ATCC 22711</name>
    <dbReference type="NCBI Taxonomy" id="857342"/>
    <lineage>
        <taxon>Eukaryota</taxon>
        <taxon>Fungi</taxon>
        <taxon>Dikarya</taxon>
        <taxon>Ascomycota</taxon>
        <taxon>Pezizomycotina</taxon>
        <taxon>Leotiomycetes</taxon>
        <taxon>Helotiales</taxon>
        <taxon>Amorphothecaceae</taxon>
        <taxon>Amorphotheca</taxon>
    </lineage>
</organism>
<dbReference type="PIRSF" id="PIRSF001235">
    <property type="entry name" value="Amidase_carbamoylase"/>
    <property type="match status" value="1"/>
</dbReference>
<dbReference type="Pfam" id="PF07687">
    <property type="entry name" value="M20_dimer"/>
    <property type="match status" value="1"/>
</dbReference>
<feature type="domain" description="Peptidase M20 dimerisation" evidence="3">
    <location>
        <begin position="222"/>
        <end position="317"/>
    </location>
</feature>
<dbReference type="InterPro" id="IPR010158">
    <property type="entry name" value="Amidase_Cbmase"/>
</dbReference>
<dbReference type="SUPFAM" id="SSF55031">
    <property type="entry name" value="Bacterial exopeptidase dimerisation domain"/>
    <property type="match status" value="1"/>
</dbReference>
<dbReference type="CDD" id="cd03884">
    <property type="entry name" value="M20_bAS"/>
    <property type="match status" value="1"/>
</dbReference>
<dbReference type="Gene3D" id="3.40.630.10">
    <property type="entry name" value="Zn peptidases"/>
    <property type="match status" value="1"/>
</dbReference>
<dbReference type="PANTHER" id="PTHR32494:SF5">
    <property type="entry name" value="ALLANTOATE AMIDOHYDROLASE"/>
    <property type="match status" value="1"/>
</dbReference>
<dbReference type="NCBIfam" id="TIGR01879">
    <property type="entry name" value="hydantase"/>
    <property type="match status" value="1"/>
</dbReference>
<dbReference type="RefSeq" id="XP_024723135.1">
    <property type="nucleotide sequence ID" value="XM_024866414.1"/>
</dbReference>
<dbReference type="STRING" id="857342.A0A2T3B882"/>
<dbReference type="EMBL" id="KZ679008">
    <property type="protein sequence ID" value="PSS23089.1"/>
    <property type="molecule type" value="Genomic_DNA"/>
</dbReference>
<dbReference type="Gene3D" id="3.30.70.360">
    <property type="match status" value="1"/>
</dbReference>
<sequence>MAPEPQIPRINEQRLWDNIMETAKFGALETVEGGMNRLSLNMDDKQVRDWFVARATELGCAVRVDAMGNIFATWSGPGNDRSDLPPIGMGSHLDTQPLGGRFDGILGVLSALEVIQTVKESGLRLNRPIAAIDWTNEEGARFPAMCSGSSVWANARDLSDLHNLASLTEPLETMKSELEKISYLGETECSYKANPLAGHFELHIEQATHLEETKKHIGIVSGVQGMRWYEVNIIGREGHAGSTPMNVRKDAMVAAAKMILHVEQIARKNEGFGTVGFLKAGSDAPNTIVGEVRLMIDLRHPSEQVLDEIESGFKAFLCSLESETKGLRTTIKRSWENAAVKFDQDAVACVAYAAESVCGDSQTVMTSCAAHDSAETAKVVPTAMIFIPSRDGISHNPKEYSTPAQCAEGAQVLLESVLKYDALLLQKAAS</sequence>
<dbReference type="OrthoDB" id="4676at2759"/>
<dbReference type="InterPro" id="IPR036264">
    <property type="entry name" value="Bact_exopeptidase_dim_dom"/>
</dbReference>
<evidence type="ECO:0000313" key="5">
    <source>
        <dbReference type="Proteomes" id="UP000241818"/>
    </source>
</evidence>
<dbReference type="Proteomes" id="UP000241818">
    <property type="component" value="Unassembled WGS sequence"/>
</dbReference>
<accession>A0A2T3B882</accession>
<evidence type="ECO:0000256" key="1">
    <source>
        <dbReference type="ARBA" id="ARBA00006247"/>
    </source>
</evidence>
<name>A0A2T3B882_AMORE</name>
<evidence type="ECO:0000259" key="3">
    <source>
        <dbReference type="Pfam" id="PF07687"/>
    </source>
</evidence>